<feature type="binding site" evidence="14">
    <location>
        <position position="435"/>
    </location>
    <ligand>
        <name>ATP</name>
        <dbReference type="ChEBI" id="CHEBI:30616"/>
    </ligand>
</feature>
<evidence type="ECO:0000256" key="6">
    <source>
        <dbReference type="ARBA" id="ARBA00022741"/>
    </source>
</evidence>
<dbReference type="PANTHER" id="PTHR27005:SF468">
    <property type="entry name" value="OS01G0310500 PROTEIN"/>
    <property type="match status" value="1"/>
</dbReference>
<feature type="domain" description="EGF-like" evidence="18">
    <location>
        <begin position="283"/>
        <end position="325"/>
    </location>
</feature>
<evidence type="ECO:0000256" key="16">
    <source>
        <dbReference type="SAM" id="SignalP"/>
    </source>
</evidence>
<evidence type="ECO:0000256" key="10">
    <source>
        <dbReference type="ARBA" id="ARBA00023180"/>
    </source>
</evidence>
<keyword evidence="9" id="KW-1015">Disulfide bond</keyword>
<evidence type="ECO:0000256" key="8">
    <source>
        <dbReference type="ARBA" id="ARBA00022840"/>
    </source>
</evidence>
<evidence type="ECO:0000256" key="9">
    <source>
        <dbReference type="ARBA" id="ARBA00023157"/>
    </source>
</evidence>
<keyword evidence="15" id="KW-0472">Membrane</keyword>
<evidence type="ECO:0008006" key="21">
    <source>
        <dbReference type="Google" id="ProtNLM"/>
    </source>
</evidence>
<dbReference type="EMBL" id="JARPOI010000012">
    <property type="protein sequence ID" value="KAJ9166728.1"/>
    <property type="molecule type" value="Genomic_DNA"/>
</dbReference>
<dbReference type="InterPro" id="IPR001881">
    <property type="entry name" value="EGF-like_Ca-bd_dom"/>
</dbReference>
<dbReference type="SMART" id="SM00179">
    <property type="entry name" value="EGF_CA"/>
    <property type="match status" value="1"/>
</dbReference>
<keyword evidence="4" id="KW-0808">Transferase</keyword>
<feature type="signal peptide" evidence="16">
    <location>
        <begin position="1"/>
        <end position="22"/>
    </location>
</feature>
<evidence type="ECO:0000256" key="11">
    <source>
        <dbReference type="ARBA" id="ARBA00047558"/>
    </source>
</evidence>
<comment type="catalytic activity">
    <reaction evidence="11">
        <text>L-seryl-[protein] + ATP = O-phospho-L-seryl-[protein] + ADP + H(+)</text>
        <dbReference type="Rhea" id="RHEA:17989"/>
        <dbReference type="Rhea" id="RHEA-COMP:9863"/>
        <dbReference type="Rhea" id="RHEA-COMP:11604"/>
        <dbReference type="ChEBI" id="CHEBI:15378"/>
        <dbReference type="ChEBI" id="CHEBI:29999"/>
        <dbReference type="ChEBI" id="CHEBI:30616"/>
        <dbReference type="ChEBI" id="CHEBI:83421"/>
        <dbReference type="ChEBI" id="CHEBI:456216"/>
    </reaction>
</comment>
<organism evidence="19 20">
    <name type="scientific">Hevea brasiliensis</name>
    <name type="common">Para rubber tree</name>
    <name type="synonym">Siphonia brasiliensis</name>
    <dbReference type="NCBI Taxonomy" id="3981"/>
    <lineage>
        <taxon>Eukaryota</taxon>
        <taxon>Viridiplantae</taxon>
        <taxon>Streptophyta</taxon>
        <taxon>Embryophyta</taxon>
        <taxon>Tracheophyta</taxon>
        <taxon>Spermatophyta</taxon>
        <taxon>Magnoliopsida</taxon>
        <taxon>eudicotyledons</taxon>
        <taxon>Gunneridae</taxon>
        <taxon>Pentapetalae</taxon>
        <taxon>rosids</taxon>
        <taxon>fabids</taxon>
        <taxon>Malpighiales</taxon>
        <taxon>Euphorbiaceae</taxon>
        <taxon>Crotonoideae</taxon>
        <taxon>Micrandreae</taxon>
        <taxon>Hevea</taxon>
    </lineage>
</organism>
<dbReference type="InterPro" id="IPR045274">
    <property type="entry name" value="WAK-like"/>
</dbReference>
<dbReference type="SMART" id="SM00181">
    <property type="entry name" value="EGF"/>
    <property type="match status" value="2"/>
</dbReference>
<dbReference type="SUPFAM" id="SSF56112">
    <property type="entry name" value="Protein kinase-like (PK-like)"/>
    <property type="match status" value="1"/>
</dbReference>
<dbReference type="PROSITE" id="PS00107">
    <property type="entry name" value="PROTEIN_KINASE_ATP"/>
    <property type="match status" value="1"/>
</dbReference>
<feature type="transmembrane region" description="Helical" evidence="15">
    <location>
        <begin position="331"/>
        <end position="356"/>
    </location>
</feature>
<dbReference type="Proteomes" id="UP001174677">
    <property type="component" value="Chromosome 12"/>
</dbReference>
<dbReference type="InterPro" id="IPR025287">
    <property type="entry name" value="WAK_GUB"/>
</dbReference>
<comment type="caution">
    <text evidence="13">Lacks conserved residue(s) required for the propagation of feature annotation.</text>
</comment>
<dbReference type="Gene3D" id="1.10.510.10">
    <property type="entry name" value="Transferase(Phosphotransferase) domain 1"/>
    <property type="match status" value="1"/>
</dbReference>
<dbReference type="CDD" id="cd14066">
    <property type="entry name" value="STKc_IRAK"/>
    <property type="match status" value="1"/>
</dbReference>
<dbReference type="PROSITE" id="PS50026">
    <property type="entry name" value="EGF_3"/>
    <property type="match status" value="1"/>
</dbReference>
<dbReference type="PROSITE" id="PS01186">
    <property type="entry name" value="EGF_2"/>
    <property type="match status" value="1"/>
</dbReference>
<dbReference type="PANTHER" id="PTHR27005">
    <property type="entry name" value="WALL-ASSOCIATED RECEPTOR KINASE-LIKE 21"/>
    <property type="match status" value="1"/>
</dbReference>
<dbReference type="Pfam" id="PF13947">
    <property type="entry name" value="GUB_WAK_bind"/>
    <property type="match status" value="1"/>
</dbReference>
<gene>
    <name evidence="19" type="ORF">P3X46_021435</name>
</gene>
<evidence type="ECO:0000256" key="3">
    <source>
        <dbReference type="ARBA" id="ARBA00022536"/>
    </source>
</evidence>
<comment type="caution">
    <text evidence="19">The sequence shown here is derived from an EMBL/GenBank/DDBJ whole genome shotgun (WGS) entry which is preliminary data.</text>
</comment>
<dbReference type="InterPro" id="IPR011009">
    <property type="entry name" value="Kinase-like_dom_sf"/>
</dbReference>
<evidence type="ECO:0000313" key="20">
    <source>
        <dbReference type="Proteomes" id="UP001174677"/>
    </source>
</evidence>
<keyword evidence="8 14" id="KW-0067">ATP-binding</keyword>
<evidence type="ECO:0000256" key="12">
    <source>
        <dbReference type="ARBA" id="ARBA00047951"/>
    </source>
</evidence>
<keyword evidence="7" id="KW-0418">Kinase</keyword>
<dbReference type="CDD" id="cd00054">
    <property type="entry name" value="EGF_CA"/>
    <property type="match status" value="1"/>
</dbReference>
<evidence type="ECO:0000256" key="5">
    <source>
        <dbReference type="ARBA" id="ARBA00022729"/>
    </source>
</evidence>
<dbReference type="Gene3D" id="2.10.25.10">
    <property type="entry name" value="Laminin"/>
    <property type="match status" value="2"/>
</dbReference>
<dbReference type="PROSITE" id="PS00108">
    <property type="entry name" value="PROTEIN_KINASE_ST"/>
    <property type="match status" value="1"/>
</dbReference>
<keyword evidence="2" id="KW-0723">Serine/threonine-protein kinase</keyword>
<feature type="domain" description="Protein kinase" evidence="17">
    <location>
        <begin position="406"/>
        <end position="687"/>
    </location>
</feature>
<dbReference type="SMART" id="SM00220">
    <property type="entry name" value="S_TKc"/>
    <property type="match status" value="1"/>
</dbReference>
<dbReference type="InterPro" id="IPR000152">
    <property type="entry name" value="EGF-type_Asp/Asn_hydroxyl_site"/>
</dbReference>
<evidence type="ECO:0000256" key="1">
    <source>
        <dbReference type="ARBA" id="ARBA00004479"/>
    </source>
</evidence>
<keyword evidence="15" id="KW-1133">Transmembrane helix</keyword>
<keyword evidence="10" id="KW-0325">Glycoprotein</keyword>
<proteinExistence type="predicted"/>
<dbReference type="InterPro" id="IPR049883">
    <property type="entry name" value="NOTCH1_EGF-like"/>
</dbReference>
<reference evidence="19 20" key="1">
    <citation type="journal article" date="2023" name="Plant Biotechnol. J.">
        <title>Chromosome-level wild Hevea brasiliensis genome provides new tools for genomic-assisted breeding and valuable loci to elevate rubber yield.</title>
        <authorList>
            <person name="Cheng H."/>
            <person name="Song X."/>
            <person name="Hu Y."/>
            <person name="Wu T."/>
            <person name="Yang Q."/>
            <person name="An Z."/>
            <person name="Feng S."/>
            <person name="Deng Z."/>
            <person name="Wu W."/>
            <person name="Zeng X."/>
            <person name="Tu M."/>
            <person name="Wang X."/>
            <person name="Huang H."/>
        </authorList>
    </citation>
    <scope>NUCLEOTIDE SEQUENCE [LARGE SCALE GENOMIC DNA]</scope>
    <source>
        <strain evidence="19">MT/VB/25A 57/8</strain>
    </source>
</reference>
<dbReference type="SUPFAM" id="SSF57196">
    <property type="entry name" value="EGF/Laminin"/>
    <property type="match status" value="1"/>
</dbReference>
<evidence type="ECO:0000259" key="18">
    <source>
        <dbReference type="PROSITE" id="PS50026"/>
    </source>
</evidence>
<dbReference type="PROSITE" id="PS01187">
    <property type="entry name" value="EGF_CA"/>
    <property type="match status" value="1"/>
</dbReference>
<keyword evidence="5 16" id="KW-0732">Signal</keyword>
<keyword evidence="3 13" id="KW-0245">EGF-like domain</keyword>
<dbReference type="InterPro" id="IPR000719">
    <property type="entry name" value="Prot_kinase_dom"/>
</dbReference>
<evidence type="ECO:0000256" key="2">
    <source>
        <dbReference type="ARBA" id="ARBA00022527"/>
    </source>
</evidence>
<keyword evidence="20" id="KW-1185">Reference proteome</keyword>
<dbReference type="PROSITE" id="PS00010">
    <property type="entry name" value="ASX_HYDROXYL"/>
    <property type="match status" value="1"/>
</dbReference>
<evidence type="ECO:0000313" key="19">
    <source>
        <dbReference type="EMBL" id="KAJ9166728.1"/>
    </source>
</evidence>
<dbReference type="InterPro" id="IPR018097">
    <property type="entry name" value="EGF_Ca-bd_CS"/>
</dbReference>
<evidence type="ECO:0000256" key="13">
    <source>
        <dbReference type="PROSITE-ProRule" id="PRU00076"/>
    </source>
</evidence>
<dbReference type="InterPro" id="IPR008271">
    <property type="entry name" value="Ser/Thr_kinase_AS"/>
</dbReference>
<evidence type="ECO:0000256" key="7">
    <source>
        <dbReference type="ARBA" id="ARBA00022777"/>
    </source>
</evidence>
<evidence type="ECO:0000256" key="14">
    <source>
        <dbReference type="PROSITE-ProRule" id="PRU10141"/>
    </source>
</evidence>
<evidence type="ECO:0000256" key="15">
    <source>
        <dbReference type="SAM" id="Phobius"/>
    </source>
</evidence>
<dbReference type="Pfam" id="PF00069">
    <property type="entry name" value="Pkinase"/>
    <property type="match status" value="1"/>
</dbReference>
<dbReference type="InterPro" id="IPR000742">
    <property type="entry name" value="EGF"/>
</dbReference>
<dbReference type="Pfam" id="PF07645">
    <property type="entry name" value="EGF_CA"/>
    <property type="match status" value="1"/>
</dbReference>
<evidence type="ECO:0000256" key="4">
    <source>
        <dbReference type="ARBA" id="ARBA00022679"/>
    </source>
</evidence>
<accession>A0ABQ9LGS2</accession>
<comment type="subcellular location">
    <subcellularLocation>
        <location evidence="1">Membrane</location>
        <topology evidence="1">Single-pass type I membrane protein</topology>
    </subcellularLocation>
</comment>
<protein>
    <recommendedName>
        <fullName evidence="21">Protein kinase domain-containing protein</fullName>
    </recommendedName>
</protein>
<dbReference type="PROSITE" id="PS50011">
    <property type="entry name" value="PROTEIN_KINASE_DOM"/>
    <property type="match status" value="1"/>
</dbReference>
<name>A0ABQ9LGS2_HEVBR</name>
<sequence>MGFGRLLLQLVLVGALIAPATAQAKPGCLHLCGNVKIPYPFGMQGCSLNEDFLITCKKTDSKPPQRQAFMGTSNIEVTNITIDGELQIKSWASQSCHNASTGEEDPIKSLLTLSNFTVSSSKNKFTVVGCDSYAYLRGFRQGKPYSAGCMSTCDSLDYVYNKSCAGSGCCQIEIPDGLYSVNVTARSFNNHTGILDFSPCTYAFIVEDEKFNFSSQYLKNIPQDKFPVILEWSIDNTTNKEASRRFSSACGHNATSYRPDNVPGYRCRCEEGYDGNPYLGCQDIDECNKGLHNCSHQCINLDGSYKCTCPKGYTEDGRNDGQRCTPHHFPYIILALGVSIGFLVLLVAISWIFLFIRQRRLKELKEKFFQKNGGLILQQKLSMQHEIPDIFKIFTAEELKEATNNYDDSTIVGRGGFGTVYKGILADNREVAIKKSIQVDESQKEQFINEVVVLCQIKHKNVVRLLGCCLETEVPLLVYEFITNGTLFKHVHGRNASDFSWETRLKIAAETAGALSYLHSETSVPIVHRDVKTANILLDANYTAKVSDFGASRLVPLDEMQLSTIVQGTLGYLDPEYMRTSQLTEKSDVYSFGVVLVELLTGRKALCFDGPEEEKNLAMHFLSSIKGGKLFEILQKHIVNKGNKEQVKEVAQLAKRCLCLNGEERPSMKEVATELEGLHMIKMHPWVEVSTEETEYLLAREESFTSGHGNGCIASSAGFDSIKDHLVVSVGGGR</sequence>
<feature type="chain" id="PRO_5045042726" description="Protein kinase domain-containing protein" evidence="16">
    <location>
        <begin position="23"/>
        <end position="734"/>
    </location>
</feature>
<dbReference type="Gene3D" id="3.30.200.20">
    <property type="entry name" value="Phosphorylase Kinase, domain 1"/>
    <property type="match status" value="1"/>
</dbReference>
<evidence type="ECO:0000259" key="17">
    <source>
        <dbReference type="PROSITE" id="PS50011"/>
    </source>
</evidence>
<comment type="catalytic activity">
    <reaction evidence="12">
        <text>L-threonyl-[protein] + ATP = O-phospho-L-threonyl-[protein] + ADP + H(+)</text>
        <dbReference type="Rhea" id="RHEA:46608"/>
        <dbReference type="Rhea" id="RHEA-COMP:11060"/>
        <dbReference type="Rhea" id="RHEA-COMP:11605"/>
        <dbReference type="ChEBI" id="CHEBI:15378"/>
        <dbReference type="ChEBI" id="CHEBI:30013"/>
        <dbReference type="ChEBI" id="CHEBI:30616"/>
        <dbReference type="ChEBI" id="CHEBI:61977"/>
        <dbReference type="ChEBI" id="CHEBI:456216"/>
    </reaction>
</comment>
<keyword evidence="15" id="KW-0812">Transmembrane</keyword>
<dbReference type="InterPro" id="IPR017441">
    <property type="entry name" value="Protein_kinase_ATP_BS"/>
</dbReference>
<keyword evidence="6 14" id="KW-0547">Nucleotide-binding</keyword>